<dbReference type="EMBL" id="JBANRG010000036">
    <property type="protein sequence ID" value="KAK7449250.1"/>
    <property type="molecule type" value="Genomic_DNA"/>
</dbReference>
<name>A0ABR1J7Y3_9AGAR</name>
<proteinExistence type="predicted"/>
<dbReference type="SMART" id="SM00028">
    <property type="entry name" value="TPR"/>
    <property type="match status" value="3"/>
</dbReference>
<evidence type="ECO:0000313" key="2">
    <source>
        <dbReference type="EMBL" id="KAK7449250.1"/>
    </source>
</evidence>
<organism evidence="2 3">
    <name type="scientific">Marasmiellus scandens</name>
    <dbReference type="NCBI Taxonomy" id="2682957"/>
    <lineage>
        <taxon>Eukaryota</taxon>
        <taxon>Fungi</taxon>
        <taxon>Dikarya</taxon>
        <taxon>Basidiomycota</taxon>
        <taxon>Agaricomycotina</taxon>
        <taxon>Agaricomycetes</taxon>
        <taxon>Agaricomycetidae</taxon>
        <taxon>Agaricales</taxon>
        <taxon>Marasmiineae</taxon>
        <taxon>Omphalotaceae</taxon>
        <taxon>Marasmiellus</taxon>
    </lineage>
</organism>
<keyword evidence="3" id="KW-1185">Reference proteome</keyword>
<protein>
    <recommendedName>
        <fullName evidence="4">NADPH oxidase regulator NoxR</fullName>
    </recommendedName>
</protein>
<dbReference type="InterPro" id="IPR051864">
    <property type="entry name" value="NCF2_NOXA1"/>
</dbReference>
<dbReference type="Proteomes" id="UP001498398">
    <property type="component" value="Unassembled WGS sequence"/>
</dbReference>
<feature type="region of interest" description="Disordered" evidence="1">
    <location>
        <begin position="203"/>
        <end position="242"/>
    </location>
</feature>
<reference evidence="2 3" key="1">
    <citation type="submission" date="2024-01" db="EMBL/GenBank/DDBJ databases">
        <title>A draft genome for the cacao thread blight pathogen Marasmiellus scandens.</title>
        <authorList>
            <person name="Baruah I.K."/>
            <person name="Leung J."/>
            <person name="Bukari Y."/>
            <person name="Amoako-Attah I."/>
            <person name="Meinhardt L.W."/>
            <person name="Bailey B.A."/>
            <person name="Cohen S.P."/>
        </authorList>
    </citation>
    <scope>NUCLEOTIDE SEQUENCE [LARGE SCALE GENOMIC DNA]</scope>
    <source>
        <strain evidence="2 3">GH-19</strain>
    </source>
</reference>
<evidence type="ECO:0000313" key="3">
    <source>
        <dbReference type="Proteomes" id="UP001498398"/>
    </source>
</evidence>
<dbReference type="InterPro" id="IPR011990">
    <property type="entry name" value="TPR-like_helical_dom_sf"/>
</dbReference>
<dbReference type="PANTHER" id="PTHR15175">
    <property type="entry name" value="NEUTROPHIL CYTOSOLIC FACTOR 2, NEUTROPHIL NADPH OXIDASE FACTOR 2"/>
    <property type="match status" value="1"/>
</dbReference>
<comment type="caution">
    <text evidence="2">The sequence shown here is derived from an EMBL/GenBank/DDBJ whole genome shotgun (WGS) entry which is preliminary data.</text>
</comment>
<feature type="compositionally biased region" description="Polar residues" evidence="1">
    <location>
        <begin position="203"/>
        <end position="212"/>
    </location>
</feature>
<dbReference type="InterPro" id="IPR019734">
    <property type="entry name" value="TPR_rpt"/>
</dbReference>
<dbReference type="Pfam" id="PF13181">
    <property type="entry name" value="TPR_8"/>
    <property type="match status" value="1"/>
</dbReference>
<evidence type="ECO:0000256" key="1">
    <source>
        <dbReference type="SAM" id="MobiDB-lite"/>
    </source>
</evidence>
<dbReference type="Gene3D" id="1.25.40.10">
    <property type="entry name" value="Tetratricopeptide repeat domain"/>
    <property type="match status" value="1"/>
</dbReference>
<feature type="compositionally biased region" description="Polar residues" evidence="1">
    <location>
        <begin position="225"/>
        <end position="242"/>
    </location>
</feature>
<dbReference type="PANTHER" id="PTHR15175:SF0">
    <property type="entry name" value="SH3 DOMAIN-CONTAINING PROTEIN C23A1.17"/>
    <property type="match status" value="1"/>
</dbReference>
<accession>A0ABR1J7Y3</accession>
<gene>
    <name evidence="2" type="ORF">VKT23_013395</name>
</gene>
<evidence type="ECO:0008006" key="4">
    <source>
        <dbReference type="Google" id="ProtNLM"/>
    </source>
</evidence>
<sequence>MALAALKEELEVWDSALSAFDTKDYETALKIFESFADTSKIVANIGLIRILQGEYGLAVESFTVAIDLDKFLAMAYFQRGVCRLHLQQFEEALQDFVDAEIRLRGNAHINYEELGLNFVLYAAEVHFNRAKALIHVGYKEEASTYLRRAVSSSSEERHARIKDATVDTIQDMDTFTIPKGILFRPSPSKRKFLQEYEISASQSITNAESTASPPSPRISERARSDASSTCAPSSGSEAASNKKSFRSFSAALTSSSSSSRPLRSDLTKVMGPDPILPTTEISTVPCAGVRIPYGKLTGLMAWRFVVELDDPPDSSHRQKQKQKLKNIPRPGIVSNFILDTGSSESHVSQETLRALGYKGSYKAGTEISLRVQGVCTKCLVARYGEAGRLGGKFMTSGSLTFYFDHKLAAPVLYSGDTNDRPSNIPRTVNIDPQRKARRHSLRNSVYSIMTSLHLMRAAETEA</sequence>
<dbReference type="SUPFAM" id="SSF48452">
    <property type="entry name" value="TPR-like"/>
    <property type="match status" value="1"/>
</dbReference>